<feature type="domain" description="CusB-like beta-barrel" evidence="5">
    <location>
        <begin position="249"/>
        <end position="326"/>
    </location>
</feature>
<dbReference type="GO" id="GO:0016020">
    <property type="term" value="C:membrane"/>
    <property type="evidence" value="ECO:0007669"/>
    <property type="project" value="InterPro"/>
</dbReference>
<dbReference type="SUPFAM" id="SSF111369">
    <property type="entry name" value="HlyD-like secretion proteins"/>
    <property type="match status" value="1"/>
</dbReference>
<dbReference type="Gene3D" id="2.40.30.170">
    <property type="match status" value="1"/>
</dbReference>
<dbReference type="GO" id="GO:0022857">
    <property type="term" value="F:transmembrane transporter activity"/>
    <property type="evidence" value="ECO:0007669"/>
    <property type="project" value="InterPro"/>
</dbReference>
<evidence type="ECO:0000259" key="6">
    <source>
        <dbReference type="Pfam" id="PF25973"/>
    </source>
</evidence>
<feature type="compositionally biased region" description="Basic and acidic residues" evidence="3">
    <location>
        <begin position="37"/>
        <end position="51"/>
    </location>
</feature>
<accession>A0A084IGV6</accession>
<evidence type="ECO:0000313" key="8">
    <source>
        <dbReference type="EMBL" id="KEZ75940.1"/>
    </source>
</evidence>
<dbReference type="STRING" id="1304275.C41B8_17461"/>
<keyword evidence="4" id="KW-0732">Signal</keyword>
<feature type="domain" description="CzcB-like barrel-sandwich hybrid" evidence="6">
    <location>
        <begin position="94"/>
        <end position="246"/>
    </location>
</feature>
<dbReference type="Gene3D" id="2.40.420.20">
    <property type="match status" value="1"/>
</dbReference>
<dbReference type="InterPro" id="IPR058792">
    <property type="entry name" value="Beta-barrel_RND_2"/>
</dbReference>
<dbReference type="PANTHER" id="PTHR30097:SF15">
    <property type="entry name" value="CATION EFFLUX SYSTEM PROTEIN CUSB"/>
    <property type="match status" value="1"/>
</dbReference>
<proteinExistence type="inferred from homology"/>
<dbReference type="GO" id="GO:0046914">
    <property type="term" value="F:transition metal ion binding"/>
    <property type="evidence" value="ECO:0007669"/>
    <property type="project" value="TreeGrafter"/>
</dbReference>
<feature type="chain" id="PRO_5001776385" evidence="4">
    <location>
        <begin position="31"/>
        <end position="409"/>
    </location>
</feature>
<dbReference type="eggNOG" id="COG0845">
    <property type="taxonomic scope" value="Bacteria"/>
</dbReference>
<protein>
    <submittedName>
        <fullName evidence="8">Cation efflux family protein</fullName>
    </submittedName>
</protein>
<organism evidence="8 9">
    <name type="scientific">Salinisphaera hydrothermalis (strain C41B8)</name>
    <dbReference type="NCBI Taxonomy" id="1304275"/>
    <lineage>
        <taxon>Bacteria</taxon>
        <taxon>Pseudomonadati</taxon>
        <taxon>Pseudomonadota</taxon>
        <taxon>Gammaproteobacteria</taxon>
        <taxon>Salinisphaerales</taxon>
        <taxon>Salinisphaeraceae</taxon>
        <taxon>Salinisphaera</taxon>
    </lineage>
</organism>
<dbReference type="GO" id="GO:0015679">
    <property type="term" value="P:plasma membrane copper ion transport"/>
    <property type="evidence" value="ECO:0007669"/>
    <property type="project" value="TreeGrafter"/>
</dbReference>
<dbReference type="EMBL" id="APNK01000045">
    <property type="protein sequence ID" value="KEZ75940.1"/>
    <property type="molecule type" value="Genomic_DNA"/>
</dbReference>
<comment type="similarity">
    <text evidence="1">Belongs to the membrane fusion protein (MFP) (TC 8.A.1) family.</text>
</comment>
<dbReference type="GO" id="GO:0060003">
    <property type="term" value="P:copper ion export"/>
    <property type="evidence" value="ECO:0007669"/>
    <property type="project" value="TreeGrafter"/>
</dbReference>
<evidence type="ECO:0000256" key="4">
    <source>
        <dbReference type="SAM" id="SignalP"/>
    </source>
</evidence>
<feature type="region of interest" description="Disordered" evidence="3">
    <location>
        <begin position="35"/>
        <end position="59"/>
    </location>
</feature>
<dbReference type="InterPro" id="IPR058647">
    <property type="entry name" value="BSH_CzcB-like"/>
</dbReference>
<dbReference type="Pfam" id="PF25973">
    <property type="entry name" value="BSH_CzcB"/>
    <property type="match status" value="1"/>
</dbReference>
<sequence>MPETRIRRMARGLFWAGALTLATIPMAVGAASAADASHADENGSHASEHKPSPRTVHLSAEQRDRLKLAINKAPAGTAEDTITAPADVRFDADRVAAVGPRLASKVVSVEADLGDRVDTGDTLAILDSVALGKAKADYLTARAHYANARATYRRKRGLADDQIISQAALDEARAQYRSARAAMRAAGAELRLYGLSDEQIDAIDGGTDAPLSRFALRTPKAGVVQRRDVVAGKSLSSDDTPFQVVDTSKLWVMLQVSESKAAAMRPGLPVSLEVRALPGRRFSGQTDWVSASLDAQNRTLTARAVVDNRDGRLAAGMFGTATVQTQGDKRYALVPTDAVQTLGDDEQIIFVPGDEDGAFRAVAVATGHESNGRIEIREGLAPGDEVVTAGAFDLMSALTSGSRSAAHGH</sequence>
<keyword evidence="9" id="KW-1185">Reference proteome</keyword>
<evidence type="ECO:0000256" key="2">
    <source>
        <dbReference type="ARBA" id="ARBA00022448"/>
    </source>
</evidence>
<feature type="signal peptide" evidence="4">
    <location>
        <begin position="1"/>
        <end position="30"/>
    </location>
</feature>
<name>A0A084IGV6_SALHC</name>
<dbReference type="InterPro" id="IPR006143">
    <property type="entry name" value="RND_pump_MFP"/>
</dbReference>
<dbReference type="Proteomes" id="UP000028302">
    <property type="component" value="Unassembled WGS sequence"/>
</dbReference>
<dbReference type="AlphaFoldDB" id="A0A084IGV6"/>
<comment type="caution">
    <text evidence="8">The sequence shown here is derived from an EMBL/GenBank/DDBJ whole genome shotgun (WGS) entry which is preliminary data.</text>
</comment>
<dbReference type="InterPro" id="IPR051909">
    <property type="entry name" value="MFP_Cation_Efflux"/>
</dbReference>
<evidence type="ECO:0000259" key="5">
    <source>
        <dbReference type="Pfam" id="PF25954"/>
    </source>
</evidence>
<keyword evidence="2" id="KW-0813">Transport</keyword>
<dbReference type="RefSeq" id="WP_198025277.1">
    <property type="nucleotide sequence ID" value="NZ_APNK01000045.1"/>
</dbReference>
<evidence type="ECO:0000259" key="7">
    <source>
        <dbReference type="Pfam" id="PF25975"/>
    </source>
</evidence>
<dbReference type="Pfam" id="PF25975">
    <property type="entry name" value="CzcB_C"/>
    <property type="match status" value="1"/>
</dbReference>
<evidence type="ECO:0000256" key="1">
    <source>
        <dbReference type="ARBA" id="ARBA00009477"/>
    </source>
</evidence>
<dbReference type="Gene3D" id="1.10.287.470">
    <property type="entry name" value="Helix hairpin bin"/>
    <property type="match status" value="1"/>
</dbReference>
<evidence type="ECO:0000313" key="9">
    <source>
        <dbReference type="Proteomes" id="UP000028302"/>
    </source>
</evidence>
<dbReference type="PANTHER" id="PTHR30097">
    <property type="entry name" value="CATION EFFLUX SYSTEM PROTEIN CUSB"/>
    <property type="match status" value="1"/>
</dbReference>
<gene>
    <name evidence="8" type="ORF">C41B8_17461</name>
</gene>
<reference evidence="8 9" key="1">
    <citation type="submission" date="2013-03" db="EMBL/GenBank/DDBJ databases">
        <title>Salinisphaera hydrothermalis C41B8 Genome Sequencing.</title>
        <authorList>
            <person name="Li C."/>
            <person name="Lai Q."/>
            <person name="Shao Z."/>
        </authorList>
    </citation>
    <scope>NUCLEOTIDE SEQUENCE [LARGE SCALE GENOMIC DNA]</scope>
    <source>
        <strain evidence="8 9">C41B8</strain>
    </source>
</reference>
<feature type="domain" description="CzcB-like C-terminal circularly permuted SH3-like" evidence="7">
    <location>
        <begin position="334"/>
        <end position="392"/>
    </location>
</feature>
<dbReference type="InterPro" id="IPR058649">
    <property type="entry name" value="CzcB_C"/>
</dbReference>
<dbReference type="Pfam" id="PF25954">
    <property type="entry name" value="Beta-barrel_RND_2"/>
    <property type="match status" value="1"/>
</dbReference>
<evidence type="ECO:0000256" key="3">
    <source>
        <dbReference type="SAM" id="MobiDB-lite"/>
    </source>
</evidence>
<dbReference type="NCBIfam" id="TIGR01730">
    <property type="entry name" value="RND_mfp"/>
    <property type="match status" value="1"/>
</dbReference>
<dbReference type="GO" id="GO:0030288">
    <property type="term" value="C:outer membrane-bounded periplasmic space"/>
    <property type="evidence" value="ECO:0007669"/>
    <property type="project" value="TreeGrafter"/>
</dbReference>
<dbReference type="FunFam" id="2.40.30.170:FF:000010">
    <property type="entry name" value="Efflux RND transporter periplasmic adaptor subunit"/>
    <property type="match status" value="1"/>
</dbReference>